<evidence type="ECO:0000313" key="8">
    <source>
        <dbReference type="Proteomes" id="UP000693972"/>
    </source>
</evidence>
<dbReference type="InterPro" id="IPR050482">
    <property type="entry name" value="Sensor_HK_TwoCompSys"/>
</dbReference>
<dbReference type="GO" id="GO:0000160">
    <property type="term" value="P:phosphorelay signal transduction system"/>
    <property type="evidence" value="ECO:0007669"/>
    <property type="project" value="UniProtKB-KW"/>
</dbReference>
<dbReference type="PRINTS" id="PR00344">
    <property type="entry name" value="BCTRLSENSOR"/>
</dbReference>
<dbReference type="EMBL" id="JAIMBW010000001">
    <property type="protein sequence ID" value="MBY4893315.1"/>
    <property type="molecule type" value="Genomic_DNA"/>
</dbReference>
<evidence type="ECO:0000256" key="4">
    <source>
        <dbReference type="ARBA" id="ARBA00022777"/>
    </source>
</evidence>
<keyword evidence="5" id="KW-0902">Two-component regulatory system</keyword>
<evidence type="ECO:0000313" key="7">
    <source>
        <dbReference type="EMBL" id="QXL86045.1"/>
    </source>
</evidence>
<name>A0A975YE82_9RHOB</name>
<evidence type="ECO:0000259" key="6">
    <source>
        <dbReference type="Pfam" id="PF02518"/>
    </source>
</evidence>
<dbReference type="AlphaFoldDB" id="A0A975YE82"/>
<dbReference type="EMBL" id="CP078073">
    <property type="protein sequence ID" value="QXL86045.1"/>
    <property type="molecule type" value="Genomic_DNA"/>
</dbReference>
<evidence type="ECO:0000256" key="5">
    <source>
        <dbReference type="ARBA" id="ARBA00023012"/>
    </source>
</evidence>
<sequence>MIRVATDVRSISISDNGRGFDAAAARTAGSGHGISHMKRRAEALGARLKVTSSPSGTTITLAFPEGP</sequence>
<accession>A0A975YE82</accession>
<evidence type="ECO:0000256" key="3">
    <source>
        <dbReference type="ARBA" id="ARBA00022679"/>
    </source>
</evidence>
<keyword evidence="3" id="KW-0808">Transferase</keyword>
<dbReference type="InterPro" id="IPR003594">
    <property type="entry name" value="HATPase_dom"/>
</dbReference>
<keyword evidence="4" id="KW-0418">Kinase</keyword>
<comment type="catalytic activity">
    <reaction evidence="1">
        <text>ATP + protein L-histidine = ADP + protein N-phospho-L-histidine.</text>
        <dbReference type="EC" id="2.7.13.3"/>
    </reaction>
</comment>
<dbReference type="RefSeq" id="WP_257893012.1">
    <property type="nucleotide sequence ID" value="NZ_JAIMBW010000001.1"/>
</dbReference>
<evidence type="ECO:0000256" key="2">
    <source>
        <dbReference type="ARBA" id="ARBA00012438"/>
    </source>
</evidence>
<proteinExistence type="predicted"/>
<dbReference type="Gene3D" id="3.30.565.10">
    <property type="entry name" value="Histidine kinase-like ATPase, C-terminal domain"/>
    <property type="match status" value="1"/>
</dbReference>
<gene>
    <name evidence="7" type="ORF">KUL25_11120</name>
</gene>
<organism evidence="7">
    <name type="scientific">Gymnodinialimonas phycosphaerae</name>
    <dbReference type="NCBI Taxonomy" id="2841589"/>
    <lineage>
        <taxon>Bacteria</taxon>
        <taxon>Pseudomonadati</taxon>
        <taxon>Pseudomonadota</taxon>
        <taxon>Alphaproteobacteria</taxon>
        <taxon>Rhodobacterales</taxon>
        <taxon>Paracoccaceae</taxon>
        <taxon>Gymnodinialimonas</taxon>
    </lineage>
</organism>
<dbReference type="EC" id="2.7.13.3" evidence="2"/>
<dbReference type="InterPro" id="IPR036890">
    <property type="entry name" value="HATPase_C_sf"/>
</dbReference>
<reference evidence="7 8" key="1">
    <citation type="submission" date="2021-07" db="EMBL/GenBank/DDBJ databases">
        <title>Karlodiniumbacter phycospheric gen. nov., sp. nov., a phycosphere bacterium isolated from karlodinium veneficum.</title>
        <authorList>
            <person name="Peng Y."/>
            <person name="Jiang L."/>
            <person name="Lee J."/>
        </authorList>
    </citation>
    <scope>NUCLEOTIDE SEQUENCE</scope>
    <source>
        <strain evidence="7 8">N5</strain>
    </source>
</reference>
<keyword evidence="8" id="KW-1185">Reference proteome</keyword>
<protein>
    <recommendedName>
        <fullName evidence="2">histidine kinase</fullName>
        <ecNumber evidence="2">2.7.13.3</ecNumber>
    </recommendedName>
</protein>
<dbReference type="Pfam" id="PF02518">
    <property type="entry name" value="HATPase_c"/>
    <property type="match status" value="1"/>
</dbReference>
<dbReference type="InterPro" id="IPR004358">
    <property type="entry name" value="Sig_transdc_His_kin-like_C"/>
</dbReference>
<dbReference type="PANTHER" id="PTHR24421">
    <property type="entry name" value="NITRATE/NITRITE SENSOR PROTEIN NARX-RELATED"/>
    <property type="match status" value="1"/>
</dbReference>
<dbReference type="Proteomes" id="UP000693972">
    <property type="component" value="Unassembled WGS sequence"/>
</dbReference>
<dbReference type="SUPFAM" id="SSF55874">
    <property type="entry name" value="ATPase domain of HSP90 chaperone/DNA topoisomerase II/histidine kinase"/>
    <property type="match status" value="1"/>
</dbReference>
<evidence type="ECO:0000256" key="1">
    <source>
        <dbReference type="ARBA" id="ARBA00000085"/>
    </source>
</evidence>
<feature type="domain" description="Histidine kinase/HSP90-like ATPase" evidence="6">
    <location>
        <begin position="6"/>
        <end position="65"/>
    </location>
</feature>
<dbReference type="GO" id="GO:0004673">
    <property type="term" value="F:protein histidine kinase activity"/>
    <property type="evidence" value="ECO:0007669"/>
    <property type="project" value="UniProtKB-EC"/>
</dbReference>